<evidence type="ECO:0000256" key="3">
    <source>
        <dbReference type="ARBA" id="ARBA00013036"/>
    </source>
</evidence>
<comment type="pathway">
    <text evidence="1 11 12">Metabolic intermediate biosynthesis; chorismate biosynthesis; chorismate from D-erythrose 4-phosphate and phosphoenolpyruvate: step 7/7.</text>
</comment>
<gene>
    <name evidence="11" type="primary">aroC</name>
    <name evidence="13" type="ORF">GEOBRER4_n2691</name>
</gene>
<evidence type="ECO:0000256" key="11">
    <source>
        <dbReference type="HAMAP-Rule" id="MF_00300"/>
    </source>
</evidence>
<dbReference type="GO" id="GO:0009423">
    <property type="term" value="P:chorismate biosynthetic process"/>
    <property type="evidence" value="ECO:0007669"/>
    <property type="project" value="UniProtKB-UniRule"/>
</dbReference>
<dbReference type="InterPro" id="IPR020541">
    <property type="entry name" value="Chorismate_synthase_CS"/>
</dbReference>
<protein>
    <recommendedName>
        <fullName evidence="3 11">Chorismate synthase</fullName>
        <shortName evidence="11">CS</shortName>
        <ecNumber evidence="3 11">4.2.3.5</ecNumber>
    </recommendedName>
    <alternativeName>
        <fullName evidence="11">5-enolpyruvylshikimate-3-phosphate phospholyase</fullName>
    </alternativeName>
</protein>
<comment type="subunit">
    <text evidence="11">Homotetramer.</text>
</comment>
<dbReference type="SUPFAM" id="SSF103263">
    <property type="entry name" value="Chorismate synthase, AroC"/>
    <property type="match status" value="1"/>
</dbReference>
<feature type="binding site" evidence="11">
    <location>
        <position position="46"/>
    </location>
    <ligand>
        <name>NADP(+)</name>
        <dbReference type="ChEBI" id="CHEBI:58349"/>
    </ligand>
</feature>
<feature type="binding site" evidence="11">
    <location>
        <begin position="129"/>
        <end position="131"/>
    </location>
    <ligand>
        <name>FMN</name>
        <dbReference type="ChEBI" id="CHEBI:58210"/>
    </ligand>
</feature>
<feature type="binding site" evidence="11">
    <location>
        <position position="301"/>
    </location>
    <ligand>
        <name>FMN</name>
        <dbReference type="ChEBI" id="CHEBI:58210"/>
    </ligand>
</feature>
<dbReference type="PIRSF" id="PIRSF001456">
    <property type="entry name" value="Chorismate_synth"/>
    <property type="match status" value="1"/>
</dbReference>
<evidence type="ECO:0000256" key="8">
    <source>
        <dbReference type="ARBA" id="ARBA00022857"/>
    </source>
</evidence>
<dbReference type="NCBIfam" id="TIGR00033">
    <property type="entry name" value="aroC"/>
    <property type="match status" value="1"/>
</dbReference>
<dbReference type="KEGG" id="gbn:GEOBRER4_25910"/>
<evidence type="ECO:0000256" key="6">
    <source>
        <dbReference type="ARBA" id="ARBA00022643"/>
    </source>
</evidence>
<dbReference type="PROSITE" id="PS00787">
    <property type="entry name" value="CHORISMATE_SYNTHASE_1"/>
    <property type="match status" value="1"/>
</dbReference>
<dbReference type="GO" id="GO:0010181">
    <property type="term" value="F:FMN binding"/>
    <property type="evidence" value="ECO:0007669"/>
    <property type="project" value="TreeGrafter"/>
</dbReference>
<dbReference type="CDD" id="cd07304">
    <property type="entry name" value="Chorismate_synthase"/>
    <property type="match status" value="1"/>
</dbReference>
<evidence type="ECO:0000313" key="13">
    <source>
        <dbReference type="EMBL" id="BCG47841.1"/>
    </source>
</evidence>
<evidence type="ECO:0000256" key="4">
    <source>
        <dbReference type="ARBA" id="ARBA00022605"/>
    </source>
</evidence>
<sequence>MFRYLTAGESHGPQLTAIVEGIPSGLKISEADINVDLARRQGGYGRGGRMKIETDKVRILSGVRWGETMGSPITLVVENSDWVNWEERMSPYAEHRDDSIRVTRARPGHADLPGAMKYCQSDVRNILERSSARETAVRVAVGAVAKAYLARFGIAVTGCVLELGGVKAERPDLSVKALQEAIAASPVYTYDAKAELEMIAAIDRAKDAGDTLGGVVEVRVTGVPVGLGSHVQWDRRLDARLAAAVMSIQAFKGVEVGAGFETARLPGSQVHDEIFFDQQRVARGEKTGFYRNTNRAGGLEGGITNGEEIVICGAMKPIPTLYRPLQSVDILTKEPFEATVERSDCCAVPAASVVAEAVVAIEIASAFMDKFGGDSVAETARNYSSYIEYLREF</sequence>
<dbReference type="GO" id="GO:0009073">
    <property type="term" value="P:aromatic amino acid family biosynthetic process"/>
    <property type="evidence" value="ECO:0007669"/>
    <property type="project" value="UniProtKB-KW"/>
</dbReference>
<dbReference type="Pfam" id="PF01264">
    <property type="entry name" value="Chorismate_synt"/>
    <property type="match status" value="1"/>
</dbReference>
<dbReference type="PANTHER" id="PTHR21085">
    <property type="entry name" value="CHORISMATE SYNTHASE"/>
    <property type="match status" value="1"/>
</dbReference>
<comment type="function">
    <text evidence="11">Catalyzes the anti-1,4-elimination of the C-3 phosphate and the C-6 proR hydrogen from 5-enolpyruvylshikimate-3-phosphate (EPSP) to yield chorismate, which is the branch point compound that serves as the starting substrate for the three terminal pathways of aromatic amino acid biosynthesis. This reaction introduces a second double bond into the aromatic ring system.</text>
</comment>
<keyword evidence="4 11" id="KW-0028">Amino-acid biosynthesis</keyword>
<keyword evidence="5 11" id="KW-0285">Flavoprotein</keyword>
<proteinExistence type="inferred from homology"/>
<dbReference type="EMBL" id="AP023213">
    <property type="protein sequence ID" value="BCG47841.1"/>
    <property type="molecule type" value="Genomic_DNA"/>
</dbReference>
<dbReference type="HAMAP" id="MF_00300">
    <property type="entry name" value="Chorismate_synth"/>
    <property type="match status" value="1"/>
</dbReference>
<reference evidence="13 14" key="1">
    <citation type="submission" date="2020-06" db="EMBL/GenBank/DDBJ databases">
        <title>Interaction of electrochemicaly active bacteria, Geobacter bremensis R4 on different carbon anode.</title>
        <authorList>
            <person name="Meng L."/>
            <person name="Yoshida N."/>
        </authorList>
    </citation>
    <scope>NUCLEOTIDE SEQUENCE [LARGE SCALE GENOMIC DNA]</scope>
    <source>
        <strain evidence="13 14">R4</strain>
    </source>
</reference>
<feature type="binding site" evidence="11">
    <location>
        <position position="40"/>
    </location>
    <ligand>
        <name>NADP(+)</name>
        <dbReference type="ChEBI" id="CHEBI:58349"/>
    </ligand>
</feature>
<dbReference type="GO" id="GO:0005829">
    <property type="term" value="C:cytosol"/>
    <property type="evidence" value="ECO:0007669"/>
    <property type="project" value="TreeGrafter"/>
</dbReference>
<comment type="cofactor">
    <cofactor evidence="11 12">
        <name>FMNH2</name>
        <dbReference type="ChEBI" id="CHEBI:57618"/>
    </cofactor>
    <text evidence="11 12">Reduced FMN (FMNH(2)).</text>
</comment>
<dbReference type="PANTHER" id="PTHR21085:SF0">
    <property type="entry name" value="CHORISMATE SYNTHASE"/>
    <property type="match status" value="1"/>
</dbReference>
<dbReference type="Proteomes" id="UP000515472">
    <property type="component" value="Chromosome"/>
</dbReference>
<feature type="binding site" evidence="11">
    <location>
        <position position="342"/>
    </location>
    <ligand>
        <name>FMN</name>
        <dbReference type="ChEBI" id="CHEBI:58210"/>
    </ligand>
</feature>
<comment type="catalytic activity">
    <reaction evidence="11 12">
        <text>5-O-(1-carboxyvinyl)-3-phosphoshikimate = chorismate + phosphate</text>
        <dbReference type="Rhea" id="RHEA:21020"/>
        <dbReference type="ChEBI" id="CHEBI:29748"/>
        <dbReference type="ChEBI" id="CHEBI:43474"/>
        <dbReference type="ChEBI" id="CHEBI:57701"/>
        <dbReference type="EC" id="4.2.3.5"/>
    </reaction>
</comment>
<dbReference type="InterPro" id="IPR000453">
    <property type="entry name" value="Chorismate_synth"/>
</dbReference>
<dbReference type="PROSITE" id="PS00788">
    <property type="entry name" value="CHORISMATE_SYNTHASE_2"/>
    <property type="match status" value="1"/>
</dbReference>
<dbReference type="FunFam" id="3.60.150.10:FF:000002">
    <property type="entry name" value="Chorismate synthase"/>
    <property type="match status" value="1"/>
</dbReference>
<feature type="binding site" evidence="11">
    <location>
        <begin position="249"/>
        <end position="250"/>
    </location>
    <ligand>
        <name>FMN</name>
        <dbReference type="ChEBI" id="CHEBI:58210"/>
    </ligand>
</feature>
<keyword evidence="7 11" id="KW-0274">FAD</keyword>
<dbReference type="RefSeq" id="WP_185242678.1">
    <property type="nucleotide sequence ID" value="NZ_AP023213.1"/>
</dbReference>
<keyword evidence="9 11" id="KW-0057">Aromatic amino acid biosynthesis</keyword>
<evidence type="ECO:0000256" key="2">
    <source>
        <dbReference type="ARBA" id="ARBA00008014"/>
    </source>
</evidence>
<dbReference type="GO" id="GO:0004107">
    <property type="term" value="F:chorismate synthase activity"/>
    <property type="evidence" value="ECO:0007669"/>
    <property type="project" value="UniProtKB-UniRule"/>
</dbReference>
<keyword evidence="6 11" id="KW-0288">FMN</keyword>
<dbReference type="NCBIfam" id="NF003793">
    <property type="entry name" value="PRK05382.1"/>
    <property type="match status" value="1"/>
</dbReference>
<dbReference type="EC" id="4.2.3.5" evidence="3 11"/>
<name>A0A6S6M8M2_9BACT</name>
<evidence type="ECO:0000256" key="10">
    <source>
        <dbReference type="ARBA" id="ARBA00023239"/>
    </source>
</evidence>
<organism evidence="13 14">
    <name type="scientific">Citrifermentans bremense</name>
    <dbReference type="NCBI Taxonomy" id="60035"/>
    <lineage>
        <taxon>Bacteria</taxon>
        <taxon>Pseudomonadati</taxon>
        <taxon>Thermodesulfobacteriota</taxon>
        <taxon>Desulfuromonadia</taxon>
        <taxon>Geobacterales</taxon>
        <taxon>Geobacteraceae</taxon>
        <taxon>Citrifermentans</taxon>
    </lineage>
</organism>
<dbReference type="InterPro" id="IPR035904">
    <property type="entry name" value="Chorismate_synth_AroC_sf"/>
</dbReference>
<keyword evidence="8 11" id="KW-0521">NADP</keyword>
<comment type="similarity">
    <text evidence="2 11 12">Belongs to the chorismate synthase family.</text>
</comment>
<evidence type="ECO:0000313" key="14">
    <source>
        <dbReference type="Proteomes" id="UP000515472"/>
    </source>
</evidence>
<evidence type="ECO:0000256" key="9">
    <source>
        <dbReference type="ARBA" id="ARBA00023141"/>
    </source>
</evidence>
<evidence type="ECO:0000256" key="12">
    <source>
        <dbReference type="RuleBase" id="RU000605"/>
    </source>
</evidence>
<keyword evidence="14" id="KW-1185">Reference proteome</keyword>
<evidence type="ECO:0000256" key="7">
    <source>
        <dbReference type="ARBA" id="ARBA00022827"/>
    </source>
</evidence>
<evidence type="ECO:0000256" key="5">
    <source>
        <dbReference type="ARBA" id="ARBA00022630"/>
    </source>
</evidence>
<dbReference type="AlphaFoldDB" id="A0A6S6M8M2"/>
<evidence type="ECO:0000256" key="1">
    <source>
        <dbReference type="ARBA" id="ARBA00005044"/>
    </source>
</evidence>
<dbReference type="Gene3D" id="3.60.150.10">
    <property type="entry name" value="Chorismate synthase AroC"/>
    <property type="match status" value="1"/>
</dbReference>
<keyword evidence="10 11" id="KW-0456">Lyase</keyword>
<dbReference type="GO" id="GO:0008652">
    <property type="term" value="P:amino acid biosynthetic process"/>
    <property type="evidence" value="ECO:0007669"/>
    <property type="project" value="UniProtKB-KW"/>
</dbReference>
<accession>A0A6S6M8M2</accession>
<dbReference type="UniPathway" id="UPA00053">
    <property type="reaction ID" value="UER00090"/>
</dbReference>
<feature type="binding site" evidence="11">
    <location>
        <begin position="316"/>
        <end position="320"/>
    </location>
    <ligand>
        <name>FMN</name>
        <dbReference type="ChEBI" id="CHEBI:58210"/>
    </ligand>
</feature>